<dbReference type="InterPro" id="IPR004294">
    <property type="entry name" value="Carotenoid_Oase"/>
</dbReference>
<comment type="cofactor">
    <cofactor evidence="5">
        <name>Fe(2+)</name>
        <dbReference type="ChEBI" id="CHEBI:29033"/>
    </cofactor>
    <text evidence="5">Binds 1 Fe(2+) ion per subunit.</text>
</comment>
<sequence length="92" mass="10575">MIQIIKVDLKDGTSKVWSMDNDSQICAEPILVNKPNYEKEDDGILLVPVMTTMEKDTPYVAMIDAETLEEMGRFLIQQSRIPFGFHSHYTPR</sequence>
<dbReference type="Pfam" id="PF03055">
    <property type="entry name" value="RPE65"/>
    <property type="match status" value="1"/>
</dbReference>
<evidence type="ECO:0000313" key="6">
    <source>
        <dbReference type="EMBL" id="CAJ0597203.1"/>
    </source>
</evidence>
<accession>A0AA36GS89</accession>
<evidence type="ECO:0000256" key="4">
    <source>
        <dbReference type="ARBA" id="ARBA00023004"/>
    </source>
</evidence>
<dbReference type="GO" id="GO:0003834">
    <property type="term" value="F:beta-carotene 15,15'-dioxygenase activity"/>
    <property type="evidence" value="ECO:0007669"/>
    <property type="project" value="TreeGrafter"/>
</dbReference>
<dbReference type="PANTHER" id="PTHR10543">
    <property type="entry name" value="BETA-CAROTENE DIOXYGENASE"/>
    <property type="match status" value="1"/>
</dbReference>
<organism evidence="6 7">
    <name type="scientific">Cylicocyclus nassatus</name>
    <name type="common">Nematode worm</name>
    <dbReference type="NCBI Taxonomy" id="53992"/>
    <lineage>
        <taxon>Eukaryota</taxon>
        <taxon>Metazoa</taxon>
        <taxon>Ecdysozoa</taxon>
        <taxon>Nematoda</taxon>
        <taxon>Chromadorea</taxon>
        <taxon>Rhabditida</taxon>
        <taxon>Rhabditina</taxon>
        <taxon>Rhabditomorpha</taxon>
        <taxon>Strongyloidea</taxon>
        <taxon>Strongylidae</taxon>
        <taxon>Cylicocyclus</taxon>
    </lineage>
</organism>
<reference evidence="6" key="1">
    <citation type="submission" date="2023-07" db="EMBL/GenBank/DDBJ databases">
        <authorList>
            <consortium name="CYATHOMIX"/>
        </authorList>
    </citation>
    <scope>NUCLEOTIDE SEQUENCE</scope>
    <source>
        <strain evidence="6">N/A</strain>
    </source>
</reference>
<evidence type="ECO:0000313" key="7">
    <source>
        <dbReference type="Proteomes" id="UP001176961"/>
    </source>
</evidence>
<protein>
    <recommendedName>
        <fullName evidence="8">Dioxygenase</fullName>
    </recommendedName>
</protein>
<comment type="similarity">
    <text evidence="1">Belongs to the carotenoid oxygenase family.</text>
</comment>
<comment type="caution">
    <text evidence="6">The sequence shown here is derived from an EMBL/GenBank/DDBJ whole genome shotgun (WGS) entry which is preliminary data.</text>
</comment>
<keyword evidence="3" id="KW-0560">Oxidoreductase</keyword>
<dbReference type="GO" id="GO:0010436">
    <property type="term" value="F:carotenoid dioxygenase activity"/>
    <property type="evidence" value="ECO:0007669"/>
    <property type="project" value="TreeGrafter"/>
</dbReference>
<proteinExistence type="inferred from homology"/>
<dbReference type="GO" id="GO:0016121">
    <property type="term" value="P:carotene catabolic process"/>
    <property type="evidence" value="ECO:0007669"/>
    <property type="project" value="TreeGrafter"/>
</dbReference>
<dbReference type="AlphaFoldDB" id="A0AA36GS89"/>
<feature type="binding site" evidence="5">
    <location>
        <position position="86"/>
    </location>
    <ligand>
        <name>Fe cation</name>
        <dbReference type="ChEBI" id="CHEBI:24875"/>
        <note>catalytic</note>
    </ligand>
</feature>
<name>A0AA36GS89_CYLNA</name>
<gene>
    <name evidence="6" type="ORF">CYNAS_LOCUS9186</name>
</gene>
<dbReference type="GO" id="GO:0046872">
    <property type="term" value="F:metal ion binding"/>
    <property type="evidence" value="ECO:0007669"/>
    <property type="project" value="UniProtKB-KW"/>
</dbReference>
<keyword evidence="2 5" id="KW-0479">Metal-binding</keyword>
<evidence type="ECO:0000256" key="1">
    <source>
        <dbReference type="ARBA" id="ARBA00006787"/>
    </source>
</evidence>
<dbReference type="GO" id="GO:0042574">
    <property type="term" value="P:retinal metabolic process"/>
    <property type="evidence" value="ECO:0007669"/>
    <property type="project" value="TreeGrafter"/>
</dbReference>
<dbReference type="PANTHER" id="PTHR10543:SF24">
    <property type="entry name" value="CAROTENOID ISOMEROOXYGENASE"/>
    <property type="match status" value="1"/>
</dbReference>
<evidence type="ECO:0000256" key="3">
    <source>
        <dbReference type="ARBA" id="ARBA00023002"/>
    </source>
</evidence>
<keyword evidence="4 5" id="KW-0408">Iron</keyword>
<evidence type="ECO:0008006" key="8">
    <source>
        <dbReference type="Google" id="ProtNLM"/>
    </source>
</evidence>
<dbReference type="Proteomes" id="UP001176961">
    <property type="component" value="Unassembled WGS sequence"/>
</dbReference>
<keyword evidence="7" id="KW-1185">Reference proteome</keyword>
<dbReference type="EMBL" id="CATQJL010000223">
    <property type="protein sequence ID" value="CAJ0597203.1"/>
    <property type="molecule type" value="Genomic_DNA"/>
</dbReference>
<evidence type="ECO:0000256" key="2">
    <source>
        <dbReference type="ARBA" id="ARBA00022723"/>
    </source>
</evidence>
<evidence type="ECO:0000256" key="5">
    <source>
        <dbReference type="PIRSR" id="PIRSR604294-1"/>
    </source>
</evidence>